<organism evidence="2 3">
    <name type="scientific">Suillus luteus UH-Slu-Lm8-n1</name>
    <dbReference type="NCBI Taxonomy" id="930992"/>
    <lineage>
        <taxon>Eukaryota</taxon>
        <taxon>Fungi</taxon>
        <taxon>Dikarya</taxon>
        <taxon>Basidiomycota</taxon>
        <taxon>Agaricomycotina</taxon>
        <taxon>Agaricomycetes</taxon>
        <taxon>Agaricomycetidae</taxon>
        <taxon>Boletales</taxon>
        <taxon>Suillineae</taxon>
        <taxon>Suillaceae</taxon>
        <taxon>Suillus</taxon>
    </lineage>
</organism>
<accession>A0A0C9Z2D0</accession>
<feature type="non-terminal residue" evidence="2">
    <location>
        <position position="132"/>
    </location>
</feature>
<proteinExistence type="predicted"/>
<sequence>MSGANSTHPVKDDEIKRKPDLALLDDVEARWDTIKVVCELTSQKYHPTTTIAKTIDSKAYLLLRRQPWRRFVLLLSVCNGYRDLRMHLYDHSGGIVTPCINIDRDPDRFLHTFSCIVFGSLECIGYDPTISI</sequence>
<dbReference type="InterPro" id="IPR040976">
    <property type="entry name" value="Pkinase_fungal"/>
</dbReference>
<dbReference type="HOGENOM" id="CLU_134179_0_0_1"/>
<protein>
    <submittedName>
        <fullName evidence="2">Unplaced genomic scaffold CY34scaffold_1682, whole genome shotgun sequence</fullName>
    </submittedName>
</protein>
<dbReference type="EMBL" id="KN836813">
    <property type="protein sequence ID" value="KIK31625.1"/>
    <property type="molecule type" value="Genomic_DNA"/>
</dbReference>
<dbReference type="OrthoDB" id="5584477at2759"/>
<dbReference type="Pfam" id="PF17667">
    <property type="entry name" value="Pkinase_fungal"/>
    <property type="match status" value="1"/>
</dbReference>
<gene>
    <name evidence="2" type="ORF">CY34DRAFT_103026</name>
</gene>
<reference evidence="2 3" key="1">
    <citation type="submission" date="2014-04" db="EMBL/GenBank/DDBJ databases">
        <authorList>
            <consortium name="DOE Joint Genome Institute"/>
            <person name="Kuo A."/>
            <person name="Ruytinx J."/>
            <person name="Rineau F."/>
            <person name="Colpaert J."/>
            <person name="Kohler A."/>
            <person name="Nagy L.G."/>
            <person name="Floudas D."/>
            <person name="Copeland A."/>
            <person name="Barry K.W."/>
            <person name="Cichocki N."/>
            <person name="Veneault-Fourrey C."/>
            <person name="LaButti K."/>
            <person name="Lindquist E.A."/>
            <person name="Lipzen A."/>
            <person name="Lundell T."/>
            <person name="Morin E."/>
            <person name="Murat C."/>
            <person name="Sun H."/>
            <person name="Tunlid A."/>
            <person name="Henrissat B."/>
            <person name="Grigoriev I.V."/>
            <person name="Hibbett D.S."/>
            <person name="Martin F."/>
            <person name="Nordberg H.P."/>
            <person name="Cantor M.N."/>
            <person name="Hua S.X."/>
        </authorList>
    </citation>
    <scope>NUCLEOTIDE SEQUENCE [LARGE SCALE GENOMIC DNA]</scope>
    <source>
        <strain evidence="2 3">UH-Slu-Lm8-n1</strain>
    </source>
</reference>
<evidence type="ECO:0000313" key="3">
    <source>
        <dbReference type="Proteomes" id="UP000054485"/>
    </source>
</evidence>
<feature type="domain" description="Fungal-type protein kinase" evidence="1">
    <location>
        <begin position="25"/>
        <end position="130"/>
    </location>
</feature>
<name>A0A0C9Z2D0_9AGAM</name>
<dbReference type="InParanoid" id="A0A0C9Z2D0"/>
<dbReference type="AlphaFoldDB" id="A0A0C9Z2D0"/>
<keyword evidence="3" id="KW-1185">Reference proteome</keyword>
<reference evidence="3" key="2">
    <citation type="submission" date="2015-01" db="EMBL/GenBank/DDBJ databases">
        <title>Evolutionary Origins and Diversification of the Mycorrhizal Mutualists.</title>
        <authorList>
            <consortium name="DOE Joint Genome Institute"/>
            <consortium name="Mycorrhizal Genomics Consortium"/>
            <person name="Kohler A."/>
            <person name="Kuo A."/>
            <person name="Nagy L.G."/>
            <person name="Floudas D."/>
            <person name="Copeland A."/>
            <person name="Barry K.W."/>
            <person name="Cichocki N."/>
            <person name="Veneault-Fourrey C."/>
            <person name="LaButti K."/>
            <person name="Lindquist E.A."/>
            <person name="Lipzen A."/>
            <person name="Lundell T."/>
            <person name="Morin E."/>
            <person name="Murat C."/>
            <person name="Riley R."/>
            <person name="Ohm R."/>
            <person name="Sun H."/>
            <person name="Tunlid A."/>
            <person name="Henrissat B."/>
            <person name="Grigoriev I.V."/>
            <person name="Hibbett D.S."/>
            <person name="Martin F."/>
        </authorList>
    </citation>
    <scope>NUCLEOTIDE SEQUENCE [LARGE SCALE GENOMIC DNA]</scope>
    <source>
        <strain evidence="3">UH-Slu-Lm8-n1</strain>
    </source>
</reference>
<evidence type="ECO:0000313" key="2">
    <source>
        <dbReference type="EMBL" id="KIK31625.1"/>
    </source>
</evidence>
<dbReference type="Proteomes" id="UP000054485">
    <property type="component" value="Unassembled WGS sequence"/>
</dbReference>
<evidence type="ECO:0000259" key="1">
    <source>
        <dbReference type="Pfam" id="PF17667"/>
    </source>
</evidence>